<proteinExistence type="predicted"/>
<protein>
    <submittedName>
        <fullName evidence="1">Uncharacterized protein</fullName>
    </submittedName>
</protein>
<feature type="non-terminal residue" evidence="1">
    <location>
        <position position="151"/>
    </location>
</feature>
<dbReference type="Proteomes" id="UP001150238">
    <property type="component" value="Unassembled WGS sequence"/>
</dbReference>
<evidence type="ECO:0000313" key="2">
    <source>
        <dbReference type="Proteomes" id="UP001150238"/>
    </source>
</evidence>
<dbReference type="EMBL" id="JANVFS010000073">
    <property type="protein sequence ID" value="KAJ4463366.1"/>
    <property type="molecule type" value="Genomic_DNA"/>
</dbReference>
<name>A0A9W9DCI0_9AGAR</name>
<sequence>LRKEYRELEILDEITRLKYENLLDPSVVGNTRNLLIESFLAWKGANFVPSQVHTAVKWSDKDPYSLQSEELPSWSKIDKKAITIRQRKMSLGDKLRRSSAARHASLSHNQRNRDNTIDTVPRQSSVLPIALQWSNNSCAFDSVLSILIHIW</sequence>
<reference evidence="1" key="2">
    <citation type="journal article" date="2023" name="Proc. Natl. Acad. Sci. U.S.A.">
        <title>A global phylogenomic analysis of the shiitake genus Lentinula.</title>
        <authorList>
            <person name="Sierra-Patev S."/>
            <person name="Min B."/>
            <person name="Naranjo-Ortiz M."/>
            <person name="Looney B."/>
            <person name="Konkel Z."/>
            <person name="Slot J.C."/>
            <person name="Sakamoto Y."/>
            <person name="Steenwyk J.L."/>
            <person name="Rokas A."/>
            <person name="Carro J."/>
            <person name="Camarero S."/>
            <person name="Ferreira P."/>
            <person name="Molpeceres G."/>
            <person name="Ruiz-Duenas F.J."/>
            <person name="Serrano A."/>
            <person name="Henrissat B."/>
            <person name="Drula E."/>
            <person name="Hughes K.W."/>
            <person name="Mata J.L."/>
            <person name="Ishikawa N.K."/>
            <person name="Vargas-Isla R."/>
            <person name="Ushijima S."/>
            <person name="Smith C.A."/>
            <person name="Donoghue J."/>
            <person name="Ahrendt S."/>
            <person name="Andreopoulos W."/>
            <person name="He G."/>
            <person name="LaButti K."/>
            <person name="Lipzen A."/>
            <person name="Ng V."/>
            <person name="Riley R."/>
            <person name="Sandor L."/>
            <person name="Barry K."/>
            <person name="Martinez A.T."/>
            <person name="Xiao Y."/>
            <person name="Gibbons J.G."/>
            <person name="Terashima K."/>
            <person name="Grigoriev I.V."/>
            <person name="Hibbett D."/>
        </authorList>
    </citation>
    <scope>NUCLEOTIDE SEQUENCE</scope>
    <source>
        <strain evidence="1">Sp2 HRB7682 ss15</strain>
    </source>
</reference>
<evidence type="ECO:0000313" key="1">
    <source>
        <dbReference type="EMBL" id="KAJ4463366.1"/>
    </source>
</evidence>
<reference evidence="1" key="1">
    <citation type="submission" date="2022-08" db="EMBL/GenBank/DDBJ databases">
        <authorList>
            <consortium name="DOE Joint Genome Institute"/>
            <person name="Min B."/>
            <person name="Riley R."/>
            <person name="Sierra-Patev S."/>
            <person name="Naranjo-Ortiz M."/>
            <person name="Looney B."/>
            <person name="Konkel Z."/>
            <person name="Slot J.C."/>
            <person name="Sakamoto Y."/>
            <person name="Steenwyk J.L."/>
            <person name="Rokas A."/>
            <person name="Carro J."/>
            <person name="Camarero S."/>
            <person name="Ferreira P."/>
            <person name="Molpeceres G."/>
            <person name="Ruiz-Duenas F.J."/>
            <person name="Serrano A."/>
            <person name="Henrissat B."/>
            <person name="Drula E."/>
            <person name="Hughes K.W."/>
            <person name="Mata J.L."/>
            <person name="Ishikawa N.K."/>
            <person name="Vargas-Isla R."/>
            <person name="Ushijima S."/>
            <person name="Smith C.A."/>
            <person name="Ahrendt S."/>
            <person name="Andreopoulos W."/>
            <person name="He G."/>
            <person name="Labutti K."/>
            <person name="Lipzen A."/>
            <person name="Ng V."/>
            <person name="Sandor L."/>
            <person name="Barry K."/>
            <person name="Martinez A.T."/>
            <person name="Xiao Y."/>
            <person name="Gibbons J.G."/>
            <person name="Terashima K."/>
            <person name="Hibbett D.S."/>
            <person name="Grigoriev I.V."/>
        </authorList>
    </citation>
    <scope>NUCLEOTIDE SEQUENCE</scope>
    <source>
        <strain evidence="1">Sp2 HRB7682 ss15</strain>
    </source>
</reference>
<accession>A0A9W9DCI0</accession>
<comment type="caution">
    <text evidence="1">The sequence shown here is derived from an EMBL/GenBank/DDBJ whole genome shotgun (WGS) entry which is preliminary data.</text>
</comment>
<dbReference type="AlphaFoldDB" id="A0A9W9DCI0"/>
<gene>
    <name evidence="1" type="ORF">C8J55DRAFT_408405</name>
</gene>
<organism evidence="1 2">
    <name type="scientific">Lentinula lateritia</name>
    <dbReference type="NCBI Taxonomy" id="40482"/>
    <lineage>
        <taxon>Eukaryota</taxon>
        <taxon>Fungi</taxon>
        <taxon>Dikarya</taxon>
        <taxon>Basidiomycota</taxon>
        <taxon>Agaricomycotina</taxon>
        <taxon>Agaricomycetes</taxon>
        <taxon>Agaricomycetidae</taxon>
        <taxon>Agaricales</taxon>
        <taxon>Marasmiineae</taxon>
        <taxon>Omphalotaceae</taxon>
        <taxon>Lentinula</taxon>
    </lineage>
</organism>
<feature type="non-terminal residue" evidence="1">
    <location>
        <position position="1"/>
    </location>
</feature>